<evidence type="ECO:0000256" key="1">
    <source>
        <dbReference type="SAM" id="MobiDB-lite"/>
    </source>
</evidence>
<feature type="compositionally biased region" description="Low complexity" evidence="1">
    <location>
        <begin position="57"/>
        <end position="71"/>
    </location>
</feature>
<comment type="caution">
    <text evidence="2">The sequence shown here is derived from an EMBL/GenBank/DDBJ whole genome shotgun (WGS) entry which is preliminary data.</text>
</comment>
<feature type="region of interest" description="Disordered" evidence="1">
    <location>
        <begin position="38"/>
        <end position="107"/>
    </location>
</feature>
<gene>
    <name evidence="2" type="ORF">EV380_1223</name>
</gene>
<dbReference type="Proteomes" id="UP000292685">
    <property type="component" value="Unassembled WGS sequence"/>
</dbReference>
<proteinExistence type="predicted"/>
<dbReference type="EMBL" id="SHLA01000001">
    <property type="protein sequence ID" value="RZU61647.1"/>
    <property type="molecule type" value="Genomic_DNA"/>
</dbReference>
<accession>A0A4Q8ABT8</accession>
<dbReference type="InterPro" id="IPR018561">
    <property type="entry name" value="AosR"/>
</dbReference>
<keyword evidence="3" id="KW-1185">Reference proteome</keyword>
<organism evidence="2 3">
    <name type="scientific">Zhihengliuella halotolerans</name>
    <dbReference type="NCBI Taxonomy" id="370736"/>
    <lineage>
        <taxon>Bacteria</taxon>
        <taxon>Bacillati</taxon>
        <taxon>Actinomycetota</taxon>
        <taxon>Actinomycetes</taxon>
        <taxon>Micrococcales</taxon>
        <taxon>Micrococcaceae</taxon>
        <taxon>Zhihengliuella</taxon>
    </lineage>
</organism>
<evidence type="ECO:0000313" key="3">
    <source>
        <dbReference type="Proteomes" id="UP000292685"/>
    </source>
</evidence>
<reference evidence="2 3" key="1">
    <citation type="submission" date="2019-02" db="EMBL/GenBank/DDBJ databases">
        <title>Sequencing the genomes of 1000 actinobacteria strains.</title>
        <authorList>
            <person name="Klenk H.-P."/>
        </authorList>
    </citation>
    <scope>NUCLEOTIDE SEQUENCE [LARGE SCALE GENOMIC DNA]</scope>
    <source>
        <strain evidence="2 3">DSM 17364</strain>
    </source>
</reference>
<protein>
    <submittedName>
        <fullName evidence="2">Uncharacterized protein DUF2017</fullName>
    </submittedName>
</protein>
<dbReference type="AlphaFoldDB" id="A0A4Q8ABT8"/>
<sequence length="233" mass="25241">MARAFRNSPRGIVGQLERTERDLLRNLFDDVVIMLEPDDDAGAPVDDAPGKRPAPEESPASAQDAAAQAADGESEQELAPERDPLWALTGLSPEDFGDGETPAPDPPSDPAVLRLLPDAVRDDPEASAAFRAMTERGLRQSKVAALRAATMVLESAHIALDEAAAQRFAAALNDVRLVLAERLDIRTDADSERVHGVDDWADAESIDDYLALVYNFVSWVQESLMQALLETLD</sequence>
<evidence type="ECO:0000313" key="2">
    <source>
        <dbReference type="EMBL" id="RZU61647.1"/>
    </source>
</evidence>
<name>A0A4Q8ABT8_9MICC</name>
<dbReference type="OrthoDB" id="3268479at2"/>
<dbReference type="RefSeq" id="WP_130450047.1">
    <property type="nucleotide sequence ID" value="NZ_SHLA01000001.1"/>
</dbReference>
<dbReference type="Pfam" id="PF09438">
    <property type="entry name" value="DUF2017"/>
    <property type="match status" value="1"/>
</dbReference>